<evidence type="ECO:0000256" key="3">
    <source>
        <dbReference type="ARBA" id="ARBA00004370"/>
    </source>
</evidence>
<evidence type="ECO:0000256" key="9">
    <source>
        <dbReference type="ARBA" id="ARBA00022989"/>
    </source>
</evidence>
<keyword evidence="18" id="KW-1185">Reference proteome</keyword>
<protein>
    <recommendedName>
        <fullName evidence="5 12">Long-chain-alcohol oxidase</fullName>
        <ecNumber evidence="5 12">1.1.3.20</ecNumber>
    </recommendedName>
</protein>
<name>A0A2I1DHE3_ASPC2</name>
<evidence type="ECO:0000256" key="13">
    <source>
        <dbReference type="PIRSR" id="PIRSR028937-1"/>
    </source>
</evidence>
<comment type="catalytic activity">
    <reaction evidence="1 12">
        <text>a long-chain primary fatty alcohol + O2 = a long-chain fatty aldehyde + H2O2</text>
        <dbReference type="Rhea" id="RHEA:22756"/>
        <dbReference type="ChEBI" id="CHEBI:15379"/>
        <dbReference type="ChEBI" id="CHEBI:16240"/>
        <dbReference type="ChEBI" id="CHEBI:17176"/>
        <dbReference type="ChEBI" id="CHEBI:77396"/>
        <dbReference type="EC" id="1.1.3.20"/>
    </reaction>
</comment>
<feature type="domain" description="Glucose-methanol-choline oxidoreductase C-terminal" evidence="16">
    <location>
        <begin position="567"/>
        <end position="727"/>
    </location>
</feature>
<dbReference type="GO" id="GO:0016020">
    <property type="term" value="C:membrane"/>
    <property type="evidence" value="ECO:0007669"/>
    <property type="project" value="UniProtKB-SubCell"/>
</dbReference>
<reference evidence="17" key="1">
    <citation type="submission" date="2016-12" db="EMBL/GenBank/DDBJ databases">
        <title>The genomes of Aspergillus section Nigri reveals drivers in fungal speciation.</title>
        <authorList>
            <consortium name="DOE Joint Genome Institute"/>
            <person name="Vesth T.C."/>
            <person name="Nybo J."/>
            <person name="Theobald S."/>
            <person name="Brandl J."/>
            <person name="Frisvad J.C."/>
            <person name="Nielsen K.F."/>
            <person name="Lyhne E.K."/>
            <person name="Kogle M.E."/>
            <person name="Kuo A."/>
            <person name="Riley R."/>
            <person name="Clum A."/>
            <person name="Nolan M."/>
            <person name="Lipzen A."/>
            <person name="Salamov A."/>
            <person name="Henrissat B."/>
            <person name="Wiebenga A."/>
            <person name="De vries R.P."/>
            <person name="Grigoriev I.V."/>
            <person name="Mortensen U.H."/>
            <person name="Andersen M.R."/>
            <person name="Baker S.E."/>
        </authorList>
    </citation>
    <scope>NUCLEOTIDE SEQUENCE</scope>
    <source>
        <strain evidence="17">IBT 28561</strain>
    </source>
</reference>
<dbReference type="OrthoDB" id="269227at2759"/>
<keyword evidence="7" id="KW-0812">Transmembrane</keyword>
<dbReference type="Pfam" id="PF00732">
    <property type="entry name" value="GMC_oxred_N"/>
    <property type="match status" value="1"/>
</dbReference>
<dbReference type="VEuPathDB" id="FungiDB:P168DRAFT_278790"/>
<organism evidence="17 18">
    <name type="scientific">Aspergillus campestris (strain IBT 28561)</name>
    <dbReference type="NCBI Taxonomy" id="1392248"/>
    <lineage>
        <taxon>Eukaryota</taxon>
        <taxon>Fungi</taxon>
        <taxon>Dikarya</taxon>
        <taxon>Ascomycota</taxon>
        <taxon>Pezizomycotina</taxon>
        <taxon>Eurotiomycetes</taxon>
        <taxon>Eurotiomycetidae</taxon>
        <taxon>Eurotiales</taxon>
        <taxon>Aspergillaceae</taxon>
        <taxon>Aspergillus</taxon>
        <taxon>Aspergillus subgen. Circumdati</taxon>
    </lineage>
</organism>
<evidence type="ECO:0000259" key="16">
    <source>
        <dbReference type="Pfam" id="PF05199"/>
    </source>
</evidence>
<feature type="domain" description="FAD-dependent oxidoreductase 2 FAD-binding" evidence="15">
    <location>
        <begin position="222"/>
        <end position="257"/>
    </location>
</feature>
<comment type="subcellular location">
    <subcellularLocation>
        <location evidence="3">Membrane</location>
    </subcellularLocation>
</comment>
<evidence type="ECO:0000259" key="15">
    <source>
        <dbReference type="Pfam" id="PF00890"/>
    </source>
</evidence>
<feature type="domain" description="Glucose-methanol-choline oxidoreductase N-terminal" evidence="14">
    <location>
        <begin position="270"/>
        <end position="495"/>
    </location>
</feature>
<evidence type="ECO:0000256" key="11">
    <source>
        <dbReference type="ARBA" id="ARBA00023136"/>
    </source>
</evidence>
<comment type="function">
    <text evidence="2">Long-chain fatty alcohol oxidase involved in the omega-oxidation pathway of lipid degradation.</text>
</comment>
<dbReference type="InterPro" id="IPR012400">
    <property type="entry name" value="Long_Oxdase"/>
</dbReference>
<dbReference type="Gene3D" id="3.50.50.60">
    <property type="entry name" value="FAD/NAD(P)-binding domain"/>
    <property type="match status" value="2"/>
</dbReference>
<accession>A0A2I1DHE3</accession>
<evidence type="ECO:0000313" key="18">
    <source>
        <dbReference type="Proteomes" id="UP000234254"/>
    </source>
</evidence>
<dbReference type="InterPro" id="IPR000172">
    <property type="entry name" value="GMC_OxRdtase_N"/>
</dbReference>
<dbReference type="InterPro" id="IPR036188">
    <property type="entry name" value="FAD/NAD-bd_sf"/>
</dbReference>
<evidence type="ECO:0000256" key="6">
    <source>
        <dbReference type="ARBA" id="ARBA00022630"/>
    </source>
</evidence>
<dbReference type="Pfam" id="PF00890">
    <property type="entry name" value="FAD_binding_2"/>
    <property type="match status" value="1"/>
</dbReference>
<evidence type="ECO:0000256" key="4">
    <source>
        <dbReference type="ARBA" id="ARBA00010790"/>
    </source>
</evidence>
<gene>
    <name evidence="17" type="ORF">P168DRAFT_278790</name>
</gene>
<evidence type="ECO:0000256" key="2">
    <source>
        <dbReference type="ARBA" id="ARBA00003842"/>
    </source>
</evidence>
<feature type="active site" description="Proton acceptor" evidence="13">
    <location>
        <position position="675"/>
    </location>
</feature>
<keyword evidence="10 12" id="KW-0560">Oxidoreductase</keyword>
<evidence type="ECO:0000259" key="14">
    <source>
        <dbReference type="Pfam" id="PF00732"/>
    </source>
</evidence>
<dbReference type="InterPro" id="IPR003953">
    <property type="entry name" value="FAD-dep_OxRdtase_2_FAD-bd"/>
</dbReference>
<evidence type="ECO:0000256" key="12">
    <source>
        <dbReference type="PIRNR" id="PIRNR028937"/>
    </source>
</evidence>
<dbReference type="PANTHER" id="PTHR46056:SF12">
    <property type="entry name" value="LONG-CHAIN-ALCOHOL OXIDASE"/>
    <property type="match status" value="1"/>
</dbReference>
<dbReference type="Pfam" id="PF05199">
    <property type="entry name" value="GMC_oxred_C"/>
    <property type="match status" value="1"/>
</dbReference>
<proteinExistence type="inferred from homology"/>
<dbReference type="AlphaFoldDB" id="A0A2I1DHE3"/>
<keyword evidence="6" id="KW-0285">Flavoprotein</keyword>
<evidence type="ECO:0000256" key="5">
    <source>
        <dbReference type="ARBA" id="ARBA00013125"/>
    </source>
</evidence>
<dbReference type="GO" id="GO:0046577">
    <property type="term" value="F:long-chain-alcohol oxidase activity"/>
    <property type="evidence" value="ECO:0007669"/>
    <property type="project" value="UniProtKB-EC"/>
</dbReference>
<evidence type="ECO:0000313" key="17">
    <source>
        <dbReference type="EMBL" id="PKY09293.1"/>
    </source>
</evidence>
<sequence>MADQTIPYTPLPVSIPPVSQEQLFSELQWTTLLSIASTVVPRIRSRGGSRSSSDKQVSKAVYDQALASLTAKIHDPDAGVIAAQYLAEDVSTNAAFRENIQRLFTTYVHQEGRNGISLILNVLNTRAGSLLLTGSMTPFQNQPFEVRENVFRGWETSRLKPLRAVFRALSAISRRTWIVTSPTALQAIGFPQVPAHGQPRDSHPFEFLGFPGGDRPEIIETDVVIVGSGCGGGVAAKNLAEAGHKVIVVEKAYQYSSRNFPMSFDQGFVSMFEGSGAVTTDDGTMGVFAGSVWGGGGTVNWSASLQTQGYVRQEWADGGLPFFTSMEFQNSLDRVCERIGASSEYTRHNHQNRVLLEGARKLGYSASAVPQNTGTHEHYCGHCTMGCHSAEKQGPTETYLADASKAGAQFIEGFHVDRVLFTNTKAGRVASGVEGTWTSRDAWCGQSGPTAIKRKVIINSKKVVVSCGTLQSPLLLLRSGIKNPQVGRNLHLHPVVIGGAVFDEETRPWEGAALTTVIDEFEDLDGHGHGVKVECLTMLPPAFLPAFTWRDGLDWKMWTAKLSHMAGFITLTKDRDTGRVYPDPVDGRLRIDYTPSVFDRKHIVEGIVTAAKVAYIAGAKEFRTSYRDMPPFVRPDPANTNSAEGTNNAALQAWISELRRKTPCDPERTMFASAHQMGTCRMGSSVRSSVVDPECQVWGTRGLYVMDASVFPSASGVNPMVTNMGIADWASQKLAKSLDKQMSKTRL</sequence>
<keyword evidence="8" id="KW-0274">FAD</keyword>
<evidence type="ECO:0000256" key="1">
    <source>
        <dbReference type="ARBA" id="ARBA00000920"/>
    </source>
</evidence>
<comment type="caution">
    <text evidence="17">The sequence shown here is derived from an EMBL/GenBank/DDBJ whole genome shotgun (WGS) entry which is preliminary data.</text>
</comment>
<dbReference type="GeneID" id="36543241"/>
<dbReference type="GO" id="GO:0050660">
    <property type="term" value="F:flavin adenine dinucleotide binding"/>
    <property type="evidence" value="ECO:0007669"/>
    <property type="project" value="InterPro"/>
</dbReference>
<dbReference type="PIRSF" id="PIRSF028937">
    <property type="entry name" value="Lg_Ch_AO"/>
    <property type="match status" value="1"/>
</dbReference>
<keyword evidence="11" id="KW-0472">Membrane</keyword>
<evidence type="ECO:0000256" key="8">
    <source>
        <dbReference type="ARBA" id="ARBA00022827"/>
    </source>
</evidence>
<dbReference type="InterPro" id="IPR007867">
    <property type="entry name" value="GMC_OxRtase_C"/>
</dbReference>
<dbReference type="RefSeq" id="XP_024697887.1">
    <property type="nucleotide sequence ID" value="XM_024835717.1"/>
</dbReference>
<dbReference type="Proteomes" id="UP000234254">
    <property type="component" value="Unassembled WGS sequence"/>
</dbReference>
<dbReference type="SUPFAM" id="SSF51905">
    <property type="entry name" value="FAD/NAD(P)-binding domain"/>
    <property type="match status" value="1"/>
</dbReference>
<dbReference type="EMBL" id="MSFM01000001">
    <property type="protein sequence ID" value="PKY09293.1"/>
    <property type="molecule type" value="Genomic_DNA"/>
</dbReference>
<dbReference type="EC" id="1.1.3.20" evidence="5 12"/>
<comment type="similarity">
    <text evidence="4 12">Belongs to the GMC oxidoreductase family.</text>
</comment>
<evidence type="ECO:0000256" key="7">
    <source>
        <dbReference type="ARBA" id="ARBA00022692"/>
    </source>
</evidence>
<evidence type="ECO:0000256" key="10">
    <source>
        <dbReference type="ARBA" id="ARBA00023002"/>
    </source>
</evidence>
<dbReference type="PANTHER" id="PTHR46056">
    <property type="entry name" value="LONG-CHAIN-ALCOHOL OXIDASE"/>
    <property type="match status" value="1"/>
</dbReference>
<keyword evidence="9" id="KW-1133">Transmembrane helix</keyword>